<dbReference type="AlphaFoldDB" id="A0AA88E8W0"/>
<gene>
    <name evidence="1" type="ORF">TIFTF001_038463</name>
    <name evidence="2" type="ORF">TIFTF001_038470</name>
    <name evidence="3" type="ORF">TIFTF001_038484</name>
    <name evidence="4" type="ORF">TIFTF001_038491</name>
</gene>
<dbReference type="EMBL" id="BTGU01000845">
    <property type="protein sequence ID" value="GMN69439.1"/>
    <property type="molecule type" value="Genomic_DNA"/>
</dbReference>
<evidence type="ECO:0000313" key="2">
    <source>
        <dbReference type="EMBL" id="GMN69418.1"/>
    </source>
</evidence>
<accession>A0AA88E8W0</accession>
<dbReference type="Proteomes" id="UP001187192">
    <property type="component" value="Unassembled WGS sequence"/>
</dbReference>
<evidence type="ECO:0000313" key="1">
    <source>
        <dbReference type="EMBL" id="GMN69409.1"/>
    </source>
</evidence>
<organism evidence="2 5">
    <name type="scientific">Ficus carica</name>
    <name type="common">Common fig</name>
    <dbReference type="NCBI Taxonomy" id="3494"/>
    <lineage>
        <taxon>Eukaryota</taxon>
        <taxon>Viridiplantae</taxon>
        <taxon>Streptophyta</taxon>
        <taxon>Embryophyta</taxon>
        <taxon>Tracheophyta</taxon>
        <taxon>Spermatophyta</taxon>
        <taxon>Magnoliopsida</taxon>
        <taxon>eudicotyledons</taxon>
        <taxon>Gunneridae</taxon>
        <taxon>Pentapetalae</taxon>
        <taxon>rosids</taxon>
        <taxon>fabids</taxon>
        <taxon>Rosales</taxon>
        <taxon>Moraceae</taxon>
        <taxon>Ficeae</taxon>
        <taxon>Ficus</taxon>
    </lineage>
</organism>
<evidence type="ECO:0000313" key="3">
    <source>
        <dbReference type="EMBL" id="GMN69430.1"/>
    </source>
</evidence>
<reference evidence="2" key="1">
    <citation type="submission" date="2023-07" db="EMBL/GenBank/DDBJ databases">
        <title>draft genome sequence of fig (Ficus carica).</title>
        <authorList>
            <person name="Takahashi T."/>
            <person name="Nishimura K."/>
        </authorList>
    </citation>
    <scope>NUCLEOTIDE SEQUENCE</scope>
</reference>
<sequence length="71" mass="8408">MLSMMYAEAFEEGSEAIWWNSTQIDFTQTSLLFRMENRFEEKQWQGVAESGLAEICKALFLRRRALAYFQT</sequence>
<keyword evidence="5" id="KW-1185">Reference proteome</keyword>
<evidence type="ECO:0000313" key="5">
    <source>
        <dbReference type="Proteomes" id="UP001187192"/>
    </source>
</evidence>
<dbReference type="EMBL" id="BTGU01000841">
    <property type="protein sequence ID" value="GMN69409.1"/>
    <property type="molecule type" value="Genomic_DNA"/>
</dbReference>
<protein>
    <submittedName>
        <fullName evidence="2">Uncharacterized protein</fullName>
    </submittedName>
</protein>
<comment type="caution">
    <text evidence="2">The sequence shown here is derived from an EMBL/GenBank/DDBJ whole genome shotgun (WGS) entry which is preliminary data.</text>
</comment>
<dbReference type="EMBL" id="BTGU01000842">
    <property type="protein sequence ID" value="GMN69418.1"/>
    <property type="molecule type" value="Genomic_DNA"/>
</dbReference>
<evidence type="ECO:0000313" key="4">
    <source>
        <dbReference type="EMBL" id="GMN69439.1"/>
    </source>
</evidence>
<proteinExistence type="predicted"/>
<dbReference type="EMBL" id="BTGU01000844">
    <property type="protein sequence ID" value="GMN69430.1"/>
    <property type="molecule type" value="Genomic_DNA"/>
</dbReference>
<name>A0AA88E8W0_FICCA</name>